<keyword evidence="2" id="KW-0808">Transferase</keyword>
<evidence type="ECO:0000259" key="4">
    <source>
        <dbReference type="Pfam" id="PF00685"/>
    </source>
</evidence>
<dbReference type="PANTHER" id="PTHR11783">
    <property type="entry name" value="SULFOTRANSFERASE SULT"/>
    <property type="match status" value="1"/>
</dbReference>
<sequence>MLLKRFFRERVSFVSYPKSGRTWLRAMLGSYFSLKYEGDSAGTFPDVRELSDKNGLPKIKFTHDGASMQASLSYKDLRSGHRDYRKNKVVFVGRDVRDTLVSAYFQATKRVNVYEGSVSDFLRSDTYGADKILSFYQLWHSACNEPCAFLYTSYELMHEDARRELTRVLNFMGVEVDDDLVGKSVDACSFNNMKKMEKSGEGTSSAFRPADTKDEESYKARKGKVGTYTENLSEEDIDYISKRASAYGIDLYDPWNGQKSH</sequence>
<comment type="similarity">
    <text evidence="1">Belongs to the sulfotransferase 1 family.</text>
</comment>
<dbReference type="Proteomes" id="UP001596015">
    <property type="component" value="Unassembled WGS sequence"/>
</dbReference>
<evidence type="ECO:0000313" key="5">
    <source>
        <dbReference type="EMBL" id="MFC4416056.1"/>
    </source>
</evidence>
<dbReference type="EMBL" id="JBHSEO010000043">
    <property type="protein sequence ID" value="MFC4416056.1"/>
    <property type="molecule type" value="Genomic_DNA"/>
</dbReference>
<protein>
    <submittedName>
        <fullName evidence="5">Sulfotransferase domain-containing protein</fullName>
    </submittedName>
</protein>
<feature type="domain" description="Sulfotransferase" evidence="4">
    <location>
        <begin position="11"/>
        <end position="242"/>
    </location>
</feature>
<name>A0ABV8XDL1_9GAMM</name>
<reference evidence="6" key="1">
    <citation type="journal article" date="2019" name="Int. J. Syst. Evol. Microbiol.">
        <title>The Global Catalogue of Microorganisms (GCM) 10K type strain sequencing project: providing services to taxonomists for standard genome sequencing and annotation.</title>
        <authorList>
            <consortium name="The Broad Institute Genomics Platform"/>
            <consortium name="The Broad Institute Genome Sequencing Center for Infectious Disease"/>
            <person name="Wu L."/>
            <person name="Ma J."/>
        </authorList>
    </citation>
    <scope>NUCLEOTIDE SEQUENCE [LARGE SCALE GENOMIC DNA]</scope>
    <source>
        <strain evidence="6">CCUG 49679</strain>
    </source>
</reference>
<feature type="compositionally biased region" description="Basic and acidic residues" evidence="3">
    <location>
        <begin position="210"/>
        <end position="219"/>
    </location>
</feature>
<accession>A0ABV8XDL1</accession>
<evidence type="ECO:0000313" key="6">
    <source>
        <dbReference type="Proteomes" id="UP001596015"/>
    </source>
</evidence>
<evidence type="ECO:0000256" key="1">
    <source>
        <dbReference type="ARBA" id="ARBA00005771"/>
    </source>
</evidence>
<dbReference type="RefSeq" id="WP_343311313.1">
    <property type="nucleotide sequence ID" value="NZ_JAKGAK010000028.1"/>
</dbReference>
<organism evidence="5 6">
    <name type="scientific">Chromohalobacter beijerinckii</name>
    <dbReference type="NCBI Taxonomy" id="86179"/>
    <lineage>
        <taxon>Bacteria</taxon>
        <taxon>Pseudomonadati</taxon>
        <taxon>Pseudomonadota</taxon>
        <taxon>Gammaproteobacteria</taxon>
        <taxon>Oceanospirillales</taxon>
        <taxon>Halomonadaceae</taxon>
        <taxon>Chromohalobacter</taxon>
    </lineage>
</organism>
<dbReference type="InterPro" id="IPR000863">
    <property type="entry name" value="Sulfotransferase_dom"/>
</dbReference>
<evidence type="ECO:0000256" key="2">
    <source>
        <dbReference type="ARBA" id="ARBA00022679"/>
    </source>
</evidence>
<evidence type="ECO:0000256" key="3">
    <source>
        <dbReference type="SAM" id="MobiDB-lite"/>
    </source>
</evidence>
<gene>
    <name evidence="5" type="ORF">ACFO0E_06485</name>
</gene>
<dbReference type="Pfam" id="PF00685">
    <property type="entry name" value="Sulfotransfer_1"/>
    <property type="match status" value="1"/>
</dbReference>
<dbReference type="Gene3D" id="3.40.50.300">
    <property type="entry name" value="P-loop containing nucleotide triphosphate hydrolases"/>
    <property type="match status" value="1"/>
</dbReference>
<proteinExistence type="inferred from homology"/>
<comment type="caution">
    <text evidence="5">The sequence shown here is derived from an EMBL/GenBank/DDBJ whole genome shotgun (WGS) entry which is preliminary data.</text>
</comment>
<keyword evidence="6" id="KW-1185">Reference proteome</keyword>
<dbReference type="SUPFAM" id="SSF52540">
    <property type="entry name" value="P-loop containing nucleoside triphosphate hydrolases"/>
    <property type="match status" value="1"/>
</dbReference>
<feature type="region of interest" description="Disordered" evidence="3">
    <location>
        <begin position="197"/>
        <end position="225"/>
    </location>
</feature>
<dbReference type="InterPro" id="IPR027417">
    <property type="entry name" value="P-loop_NTPase"/>
</dbReference>